<keyword evidence="1" id="KW-0812">Transmembrane</keyword>
<evidence type="ECO:0000256" key="1">
    <source>
        <dbReference type="SAM" id="Phobius"/>
    </source>
</evidence>
<dbReference type="InterPro" id="IPR034154">
    <property type="entry name" value="TOPRIM_DnaG/twinkle"/>
</dbReference>
<evidence type="ECO:0000313" key="3">
    <source>
        <dbReference type="Proteomes" id="UP000013051"/>
    </source>
</evidence>
<reference evidence="2 3" key="1">
    <citation type="submission" date="2013-01" db="EMBL/GenBank/DDBJ databases">
        <title>The Genome Sequence of Clostridium innocuum 2959.</title>
        <authorList>
            <consortium name="The Broad Institute Genome Sequencing Platform"/>
            <person name="Earl A."/>
            <person name="Ward D."/>
            <person name="Feldgarden M."/>
            <person name="Gevers D."/>
            <person name="Courvalin P."/>
            <person name="Lambert T."/>
            <person name="Walker B."/>
            <person name="Young S.K."/>
            <person name="Zeng Q."/>
            <person name="Gargeya S."/>
            <person name="Fitzgerald M."/>
            <person name="Haas B."/>
            <person name="Abouelleil A."/>
            <person name="Alvarado L."/>
            <person name="Arachchi H.M."/>
            <person name="Berlin A.M."/>
            <person name="Chapman S.B."/>
            <person name="Dewar J."/>
            <person name="Goldberg J."/>
            <person name="Griggs A."/>
            <person name="Gujja S."/>
            <person name="Hansen M."/>
            <person name="Howarth C."/>
            <person name="Imamovic A."/>
            <person name="Larimer J."/>
            <person name="McCowan C."/>
            <person name="Murphy C."/>
            <person name="Neiman D."/>
            <person name="Pearson M."/>
            <person name="Priest M."/>
            <person name="Roberts A."/>
            <person name="Saif S."/>
            <person name="Shea T."/>
            <person name="Sisk P."/>
            <person name="Sykes S."/>
            <person name="Wortman J."/>
            <person name="Nusbaum C."/>
            <person name="Birren B."/>
        </authorList>
    </citation>
    <scope>NUCLEOTIDE SEQUENCE [LARGE SCALE GENOMIC DNA]</scope>
    <source>
        <strain evidence="2 3">2959</strain>
    </source>
</reference>
<keyword evidence="3" id="KW-1185">Reference proteome</keyword>
<gene>
    <name evidence="2" type="ORF">HMPREF1094_04662</name>
</gene>
<dbReference type="Pfam" id="PF13155">
    <property type="entry name" value="Toprim_2"/>
    <property type="match status" value="1"/>
</dbReference>
<dbReference type="HOGENOM" id="CLU_482912_0_0_9"/>
<dbReference type="PATRIC" id="fig|999413.4.peg.4973"/>
<evidence type="ECO:0000313" key="2">
    <source>
        <dbReference type="EMBL" id="ENY83435.1"/>
    </source>
</evidence>
<proteinExistence type="predicted"/>
<dbReference type="RefSeq" id="WP_002611802.1">
    <property type="nucleotide sequence ID" value="NZ_KB850948.1"/>
</dbReference>
<organism evidence="2 3">
    <name type="scientific">[Clostridium] innocuum 2959</name>
    <dbReference type="NCBI Taxonomy" id="999413"/>
    <lineage>
        <taxon>Bacteria</taxon>
        <taxon>Bacillati</taxon>
        <taxon>Bacillota</taxon>
        <taxon>Clostridia</taxon>
        <taxon>Eubacteriales</taxon>
        <taxon>Clostridiaceae</taxon>
        <taxon>Clostridium</taxon>
    </lineage>
</organism>
<evidence type="ECO:0008006" key="4">
    <source>
        <dbReference type="Google" id="ProtNLM"/>
    </source>
</evidence>
<dbReference type="AlphaFoldDB" id="N9UYB4"/>
<comment type="caution">
    <text evidence="2">The sequence shown here is derived from an EMBL/GenBank/DDBJ whole genome shotgun (WGS) entry which is preliminary data.</text>
</comment>
<accession>N9UYB4</accession>
<dbReference type="eggNOG" id="COG0358">
    <property type="taxonomic scope" value="Bacteria"/>
</dbReference>
<keyword evidence="1" id="KW-1133">Transmembrane helix</keyword>
<protein>
    <recommendedName>
        <fullName evidence="4">DUF3991 domain-containing protein</fullName>
    </recommendedName>
</protein>
<feature type="transmembrane region" description="Helical" evidence="1">
    <location>
        <begin position="85"/>
        <end position="104"/>
    </location>
</feature>
<dbReference type="CDD" id="cd01029">
    <property type="entry name" value="TOPRIM_primases"/>
    <property type="match status" value="1"/>
</dbReference>
<dbReference type="Gene3D" id="3.40.1360.10">
    <property type="match status" value="1"/>
</dbReference>
<sequence length="564" mass="64698">MEEWYIIKKAIDDDIEVKDIACPRFSVEQLTLLIDARRSGIDLSGLTDPDIKAEQLKQILEKIANEMGLYDEHYEKVRRKWFRNITWMLIIGSVITIIASMLYITKDEWLKYFEELYLRFDRETVQLEAGEPFEPASYISSYDPEAVITFPNRDEIDTKKPGTYWAVYHISNGKKEKDMKLLVEVKDTKAPVIRLNRSSVTVSDRSELKAKDYIDSVMDIVDGDLRSKTTTKITKDKIIYEVADKHGNKARKTLDIHIEKPKSDKAENVPKTEIPQKDTMTQQKQEAAPVEKDVPVIAQSRSSPFVEGRSFDQHSSLVIDTRNNAMFWNTEHINVSALEYLRKAEGKTFPEAMNILIEYHNGLAPDKKQYIAPKYEQIEFKLPDSQKNISKIYLDGKGNCVFACENYKGKIDSAFARSTYSNFRGDIGGGFFIEMDPKATKLVLTEAYIDGLSYITAKRQAGEKIDFNVLACDSCNVMNETFRVNYLTRSVLNQNIDTVILASDNDKAGKAAAEDFKQFVQPFHRIQNVIDDLPSLGSDWYKDLQKMYEQPDMINEKAMILNSK</sequence>
<dbReference type="Proteomes" id="UP000013051">
    <property type="component" value="Unassembled WGS sequence"/>
</dbReference>
<name>N9UYB4_CLOIN</name>
<keyword evidence="1" id="KW-0472">Membrane</keyword>
<dbReference type="EMBL" id="AGYV01000016">
    <property type="protein sequence ID" value="ENY83435.1"/>
    <property type="molecule type" value="Genomic_DNA"/>
</dbReference>